<feature type="compositionally biased region" description="Low complexity" evidence="1">
    <location>
        <begin position="9"/>
        <end position="20"/>
    </location>
</feature>
<dbReference type="RefSeq" id="WP_201155528.1">
    <property type="nucleotide sequence ID" value="NZ_NHSD01000079.1"/>
</dbReference>
<sequence length="160" mass="17024">MTDIPMPPASAAATGGPAPQADDEVARLIALHTHLQDTVQGFDKVTEKAEPEFLGVAEAFGALHRAQAGRVAQMVAALGGDVAADGSLMGTVNRAVVEIRSWFDDIGHNVMDALVDGEMRLLESFDAAISASPSPERRGLLQQMQTDLRDLLRRHAPNDS</sequence>
<dbReference type="InterPro" id="IPR012347">
    <property type="entry name" value="Ferritin-like"/>
</dbReference>
<accession>A0A934THW8</accession>
<evidence type="ECO:0000256" key="1">
    <source>
        <dbReference type="SAM" id="MobiDB-lite"/>
    </source>
</evidence>
<dbReference type="Gene3D" id="1.20.1260.10">
    <property type="match status" value="1"/>
</dbReference>
<gene>
    <name evidence="3" type="ORF">CCR87_01310</name>
</gene>
<evidence type="ECO:0000259" key="2">
    <source>
        <dbReference type="Pfam" id="PF09537"/>
    </source>
</evidence>
<dbReference type="InterPro" id="IPR019052">
    <property type="entry name" value="DUF2383"/>
</dbReference>
<keyword evidence="4" id="KW-1185">Reference proteome</keyword>
<protein>
    <recommendedName>
        <fullName evidence="2">DUF2383 domain-containing protein</fullName>
    </recommendedName>
</protein>
<dbReference type="Pfam" id="PF09537">
    <property type="entry name" value="DUF2383"/>
    <property type="match status" value="1"/>
</dbReference>
<evidence type="ECO:0000313" key="3">
    <source>
        <dbReference type="EMBL" id="MBK5926003.1"/>
    </source>
</evidence>
<reference evidence="3" key="1">
    <citation type="submission" date="2017-05" db="EMBL/GenBank/DDBJ databases">
        <authorList>
            <person name="Imhoff J.F."/>
            <person name="Rahn T."/>
            <person name="Kuenzel S."/>
            <person name="Neulinger S.C."/>
        </authorList>
    </citation>
    <scope>NUCLEOTIDE SEQUENCE</scope>
    <source>
        <strain evidence="3">LMG 28126</strain>
    </source>
</reference>
<proteinExistence type="predicted"/>
<comment type="caution">
    <text evidence="3">The sequence shown here is derived from an EMBL/GenBank/DDBJ whole genome shotgun (WGS) entry which is preliminary data.</text>
</comment>
<feature type="domain" description="DUF2383" evidence="2">
    <location>
        <begin position="25"/>
        <end position="129"/>
    </location>
</feature>
<evidence type="ECO:0000313" key="4">
    <source>
        <dbReference type="Proteomes" id="UP000706333"/>
    </source>
</evidence>
<dbReference type="Proteomes" id="UP000706333">
    <property type="component" value="Unassembled WGS sequence"/>
</dbReference>
<reference evidence="3" key="2">
    <citation type="journal article" date="2020" name="Microorganisms">
        <title>Osmotic Adaptation and Compatible Solute Biosynthesis of Phototrophic Bacteria as Revealed from Genome Analyses.</title>
        <authorList>
            <person name="Imhoff J.F."/>
            <person name="Rahn T."/>
            <person name="Kunzel S."/>
            <person name="Keller A."/>
            <person name="Neulinger S.C."/>
        </authorList>
    </citation>
    <scope>NUCLEOTIDE SEQUENCE</scope>
    <source>
        <strain evidence="3">LMG 28126</strain>
    </source>
</reference>
<dbReference type="EMBL" id="NHSD01000079">
    <property type="protein sequence ID" value="MBK5926003.1"/>
    <property type="molecule type" value="Genomic_DNA"/>
</dbReference>
<organism evidence="3 4">
    <name type="scientific">Rhodobaculum claviforme</name>
    <dbReference type="NCBI Taxonomy" id="1549854"/>
    <lineage>
        <taxon>Bacteria</taxon>
        <taxon>Pseudomonadati</taxon>
        <taxon>Pseudomonadota</taxon>
        <taxon>Alphaproteobacteria</taxon>
        <taxon>Rhodobacterales</taxon>
        <taxon>Paracoccaceae</taxon>
        <taxon>Rhodobaculum</taxon>
    </lineage>
</organism>
<feature type="region of interest" description="Disordered" evidence="1">
    <location>
        <begin position="1"/>
        <end position="20"/>
    </location>
</feature>
<name>A0A934THW8_9RHOB</name>
<dbReference type="AlphaFoldDB" id="A0A934THW8"/>